<dbReference type="PANTHER" id="PTHR37314">
    <property type="entry name" value="SLR0142 PROTEIN"/>
    <property type="match status" value="1"/>
</dbReference>
<keyword evidence="1" id="KW-0812">Transmembrane</keyword>
<protein>
    <submittedName>
        <fullName evidence="2">YoaK family protein</fullName>
    </submittedName>
</protein>
<feature type="transmembrane region" description="Helical" evidence="1">
    <location>
        <begin position="59"/>
        <end position="79"/>
    </location>
</feature>
<name>A0ABY7WRV0_9LACO</name>
<evidence type="ECO:0000313" key="2">
    <source>
        <dbReference type="EMBL" id="WDF82451.1"/>
    </source>
</evidence>
<gene>
    <name evidence="2" type="ORF">PQ472_11240</name>
</gene>
<feature type="transmembrane region" description="Helical" evidence="1">
    <location>
        <begin position="91"/>
        <end position="111"/>
    </location>
</feature>
<organism evidence="2 3">
    <name type="scientific">Lacticaseibacillus pabuli</name>
    <dbReference type="NCBI Taxonomy" id="3025672"/>
    <lineage>
        <taxon>Bacteria</taxon>
        <taxon>Bacillati</taxon>
        <taxon>Bacillota</taxon>
        <taxon>Bacilli</taxon>
        <taxon>Lactobacillales</taxon>
        <taxon>Lactobacillaceae</taxon>
        <taxon>Lacticaseibacillus</taxon>
    </lineage>
</organism>
<dbReference type="Proteomes" id="UP001220377">
    <property type="component" value="Chromosome"/>
</dbReference>
<accession>A0ABY7WRV0</accession>
<feature type="transmembrane region" description="Helical" evidence="1">
    <location>
        <begin position="202"/>
        <end position="223"/>
    </location>
</feature>
<dbReference type="Pfam" id="PF06912">
    <property type="entry name" value="DUF1275"/>
    <property type="match status" value="1"/>
</dbReference>
<evidence type="ECO:0000313" key="3">
    <source>
        <dbReference type="Proteomes" id="UP001220377"/>
    </source>
</evidence>
<reference evidence="2 3" key="1">
    <citation type="submission" date="2023-02" db="EMBL/GenBank/DDBJ databases">
        <title>Genome sequence of Lacticaseibacillus sp. KACC 23028.</title>
        <authorList>
            <person name="Kim S."/>
            <person name="Heo J."/>
            <person name="Kwon S.-W."/>
        </authorList>
    </citation>
    <scope>NUCLEOTIDE SEQUENCE [LARGE SCALE GENOMIC DNA]</scope>
    <source>
        <strain evidence="2 3">KACC 23028</strain>
    </source>
</reference>
<keyword evidence="1" id="KW-1133">Transmembrane helix</keyword>
<dbReference type="EMBL" id="CP117884">
    <property type="protein sequence ID" value="WDF82451.1"/>
    <property type="molecule type" value="Genomic_DNA"/>
</dbReference>
<evidence type="ECO:0000256" key="1">
    <source>
        <dbReference type="SAM" id="Phobius"/>
    </source>
</evidence>
<keyword evidence="1" id="KW-0472">Membrane</keyword>
<proteinExistence type="predicted"/>
<dbReference type="PANTHER" id="PTHR37314:SF4">
    <property type="entry name" value="UPF0700 TRANSMEMBRANE PROTEIN YOAK"/>
    <property type="match status" value="1"/>
</dbReference>
<dbReference type="InterPro" id="IPR010699">
    <property type="entry name" value="DUF1275"/>
</dbReference>
<feature type="transmembrane region" description="Helical" evidence="1">
    <location>
        <begin position="176"/>
        <end position="196"/>
    </location>
</feature>
<sequence length="228" mass="23952">MNPKVPITERVPMGMLLAATAGSLDAYTYLARGGVFAGLQTGNMILMGVSLGRGDWSEVITHLIPFLVFACATVVVRGLQHSLNEKETLRRRALIVIGAEGVLALLAAALAPILNNVMASSLVAIIAAAQLQEFRKLNGKPFMSIMMTGNLRTAAAGFYDGIVHGSVDSFIAARNAAATIIALIAGATLSALTTHYLGTAGIIFAVVPILGAFIYLLCAQPLYQIPEK</sequence>
<dbReference type="RefSeq" id="WP_274259917.1">
    <property type="nucleotide sequence ID" value="NZ_CP117884.1"/>
</dbReference>
<keyword evidence="3" id="KW-1185">Reference proteome</keyword>